<protein>
    <recommendedName>
        <fullName evidence="13">DNA N(6)-methyladenine demethylase</fullName>
        <ecNumber evidence="13">1.14.11.51</ecNumber>
    </recommendedName>
</protein>
<comment type="similarity">
    <text evidence="3">Belongs to the alkB family.</text>
</comment>
<proteinExistence type="inferred from homology"/>
<comment type="catalytic activity">
    <reaction evidence="12">
        <text>an N(6)-methyl-2'-deoxyadenosine in DNA + 2-oxoglutarate + O2 = a 2'-deoxyadenosine in DNA + formaldehyde + succinate + CO2</text>
        <dbReference type="Rhea" id="RHEA:49524"/>
        <dbReference type="Rhea" id="RHEA-COMP:12418"/>
        <dbReference type="Rhea" id="RHEA-COMP:12419"/>
        <dbReference type="ChEBI" id="CHEBI:15379"/>
        <dbReference type="ChEBI" id="CHEBI:16526"/>
        <dbReference type="ChEBI" id="CHEBI:16810"/>
        <dbReference type="ChEBI" id="CHEBI:16842"/>
        <dbReference type="ChEBI" id="CHEBI:30031"/>
        <dbReference type="ChEBI" id="CHEBI:90615"/>
        <dbReference type="ChEBI" id="CHEBI:90616"/>
        <dbReference type="EC" id="1.14.11.51"/>
    </reaction>
    <physiologicalReaction direction="left-to-right" evidence="12">
        <dbReference type="Rhea" id="RHEA:49525"/>
    </physiologicalReaction>
</comment>
<evidence type="ECO:0000256" key="15">
    <source>
        <dbReference type="SAM" id="MobiDB-lite"/>
    </source>
</evidence>
<dbReference type="PANTHER" id="PTHR16557">
    <property type="entry name" value="ALKYLATED DNA REPAIR PROTEIN ALKB-RELATED"/>
    <property type="match status" value="1"/>
</dbReference>
<dbReference type="EMBL" id="GISG01083040">
    <property type="protein sequence ID" value="MBA4632490.1"/>
    <property type="molecule type" value="Transcribed_RNA"/>
</dbReference>
<evidence type="ECO:0000256" key="6">
    <source>
        <dbReference type="ARBA" id="ARBA00022763"/>
    </source>
</evidence>
<feature type="binding site" evidence="14">
    <location>
        <position position="391"/>
    </location>
    <ligand>
        <name>Fe cation</name>
        <dbReference type="ChEBI" id="CHEBI:24875"/>
        <note>catalytic</note>
    </ligand>
</feature>
<evidence type="ECO:0000256" key="9">
    <source>
        <dbReference type="ARBA" id="ARBA00023004"/>
    </source>
</evidence>
<keyword evidence="9 14" id="KW-0408">Iron</keyword>
<feature type="compositionally biased region" description="Polar residues" evidence="15">
    <location>
        <begin position="167"/>
        <end position="189"/>
    </location>
</feature>
<feature type="compositionally biased region" description="Low complexity" evidence="15">
    <location>
        <begin position="122"/>
        <end position="131"/>
    </location>
</feature>
<reference evidence="17" key="1">
    <citation type="journal article" date="2013" name="J. Plant Res.">
        <title>Effect of fungi and light on seed germination of three Opuntia species from semiarid lands of central Mexico.</title>
        <authorList>
            <person name="Delgado-Sanchez P."/>
            <person name="Jimenez-Bremont J.F."/>
            <person name="Guerrero-Gonzalez Mde L."/>
            <person name="Flores J."/>
        </authorList>
    </citation>
    <scope>NUCLEOTIDE SEQUENCE</scope>
    <source>
        <tissue evidence="17">Cladode</tissue>
    </source>
</reference>
<dbReference type="FunFam" id="2.60.120.590:FF:000013">
    <property type="entry name" value="2-oxoglutarate-dependent dioxygenase family protein"/>
    <property type="match status" value="1"/>
</dbReference>
<evidence type="ECO:0000256" key="3">
    <source>
        <dbReference type="ARBA" id="ARBA00007879"/>
    </source>
</evidence>
<sequence length="483" mass="54012">MLRRLPAFHNSALVLQSSSSLTVADLSNSTRTSHQSYVEDNKTSSSTTSNGEHGGAAVGREPTRRRIASEGLHRICRHLGRNFGPRPGPVTNNEGKNSIHKDSYLKQPRLTVAKDSDHKMESLVSASSSCSLGPKDQTEGSAGSDQLLEESFIEDHEYTSMLEEYSLPTSFGKPNTYQPRRSNSIQNSLKRGAGGGNKGSRDNKSCIAIEPFDICRSESEELLIRQSHAEDHTFPSSSVDMEVESVPEKGRLIEWSRQRVLRPGMVLLKNYITHSEQVYVVNKCRELGVGPGGFYRPGYKDGAKLRLHMMCLGLDWDPQTRKYQQQRRIDRSKPPHIPHRFYQLVDRAMKDSYACIERDYGICNAEEILPPMCPDICIVNFYPENGRLGLHQDRDESAESLTKGLPVVSFSVGDSAEFLYGDAREVNKAEKLVLESGDVLIFGGESRHIFHGVASIIPNSTPRMLLEETGLRPGRLNLTFRKF</sequence>
<evidence type="ECO:0000256" key="12">
    <source>
        <dbReference type="ARBA" id="ARBA00052047"/>
    </source>
</evidence>
<feature type="binding site" evidence="14">
    <location>
        <position position="393"/>
    </location>
    <ligand>
        <name>Fe cation</name>
        <dbReference type="ChEBI" id="CHEBI:24875"/>
        <note>catalytic</note>
    </ligand>
</feature>
<evidence type="ECO:0000256" key="13">
    <source>
        <dbReference type="ARBA" id="ARBA00066586"/>
    </source>
</evidence>
<dbReference type="AlphaFoldDB" id="A0A7C8Z3F3"/>
<evidence type="ECO:0000256" key="7">
    <source>
        <dbReference type="ARBA" id="ARBA00022964"/>
    </source>
</evidence>
<feature type="region of interest" description="Disordered" evidence="15">
    <location>
        <begin position="167"/>
        <end position="202"/>
    </location>
</feature>
<evidence type="ECO:0000256" key="8">
    <source>
        <dbReference type="ARBA" id="ARBA00023002"/>
    </source>
</evidence>
<evidence type="ECO:0000259" key="16">
    <source>
        <dbReference type="PROSITE" id="PS51471"/>
    </source>
</evidence>
<keyword evidence="10" id="KW-0234">DNA repair</keyword>
<dbReference type="GO" id="GO:0006281">
    <property type="term" value="P:DNA repair"/>
    <property type="evidence" value="ECO:0007669"/>
    <property type="project" value="UniProtKB-KW"/>
</dbReference>
<evidence type="ECO:0000256" key="11">
    <source>
        <dbReference type="ARBA" id="ARBA00023242"/>
    </source>
</evidence>
<evidence type="ECO:0000256" key="5">
    <source>
        <dbReference type="ARBA" id="ARBA00022723"/>
    </source>
</evidence>
<dbReference type="GO" id="GO:0035516">
    <property type="term" value="F:broad specificity oxidative DNA demethylase activity"/>
    <property type="evidence" value="ECO:0007669"/>
    <property type="project" value="TreeGrafter"/>
</dbReference>
<dbReference type="Gene3D" id="2.60.120.590">
    <property type="entry name" value="Alpha-ketoglutarate-dependent dioxygenase AlkB-like"/>
    <property type="match status" value="1"/>
</dbReference>
<dbReference type="Pfam" id="PF13532">
    <property type="entry name" value="2OG-FeII_Oxy_2"/>
    <property type="match status" value="1"/>
</dbReference>
<dbReference type="PROSITE" id="PS51471">
    <property type="entry name" value="FE2OG_OXY"/>
    <property type="match status" value="1"/>
</dbReference>
<evidence type="ECO:0000256" key="14">
    <source>
        <dbReference type="PIRSR" id="PIRSR604574-2"/>
    </source>
</evidence>
<comment type="cofactor">
    <cofactor evidence="14">
        <name>Fe(2+)</name>
        <dbReference type="ChEBI" id="CHEBI:29033"/>
    </cofactor>
    <text evidence="14">Binds 1 Fe(2+) ion per subunit.</text>
</comment>
<keyword evidence="11" id="KW-0539">Nucleus</keyword>
<dbReference type="GO" id="GO:0141131">
    <property type="term" value="F:DNA N6-methyladenine demethylase activity"/>
    <property type="evidence" value="ECO:0007669"/>
    <property type="project" value="UniProtKB-EC"/>
</dbReference>
<dbReference type="InterPro" id="IPR027450">
    <property type="entry name" value="AlkB-like"/>
</dbReference>
<comment type="subcellular location">
    <subcellularLocation>
        <location evidence="2">Cytoplasm</location>
    </subcellularLocation>
    <subcellularLocation>
        <location evidence="1">Nucleus</location>
    </subcellularLocation>
</comment>
<dbReference type="EC" id="1.14.11.51" evidence="13"/>
<reference evidence="17" key="2">
    <citation type="submission" date="2020-07" db="EMBL/GenBank/DDBJ databases">
        <authorList>
            <person name="Vera ALvarez R."/>
            <person name="Arias-Moreno D.M."/>
            <person name="Jimenez-Jacinto V."/>
            <person name="Jimenez-Bremont J.F."/>
            <person name="Swaminathan K."/>
            <person name="Moose S.P."/>
            <person name="Guerrero-Gonzalez M.L."/>
            <person name="Marino-Ramirez L."/>
            <person name="Landsman D."/>
            <person name="Rodriguez-Kessler M."/>
            <person name="Delgado-Sanchez P."/>
        </authorList>
    </citation>
    <scope>NUCLEOTIDE SEQUENCE</scope>
    <source>
        <tissue evidence="17">Cladode</tissue>
    </source>
</reference>
<keyword evidence="6" id="KW-0227">DNA damage</keyword>
<dbReference type="PANTHER" id="PTHR16557:SF10">
    <property type="entry name" value="2-OXOGLUTARATE-DEPENDENT DIOXYGENASE FAMILY PROTEIN"/>
    <property type="match status" value="1"/>
</dbReference>
<dbReference type="GO" id="GO:0005737">
    <property type="term" value="C:cytoplasm"/>
    <property type="evidence" value="ECO:0007669"/>
    <property type="project" value="UniProtKB-SubCell"/>
</dbReference>
<evidence type="ECO:0000256" key="4">
    <source>
        <dbReference type="ARBA" id="ARBA00022490"/>
    </source>
</evidence>
<keyword evidence="8" id="KW-0560">Oxidoreductase</keyword>
<feature type="compositionally biased region" description="Polar residues" evidence="15">
    <location>
        <begin position="26"/>
        <end position="36"/>
    </location>
</feature>
<name>A0A7C8Z3F3_OPUST</name>
<dbReference type="GO" id="GO:0008198">
    <property type="term" value="F:ferrous iron binding"/>
    <property type="evidence" value="ECO:0007669"/>
    <property type="project" value="TreeGrafter"/>
</dbReference>
<dbReference type="GO" id="GO:0035515">
    <property type="term" value="F:oxidative RNA demethylase activity"/>
    <property type="evidence" value="ECO:0007669"/>
    <property type="project" value="TreeGrafter"/>
</dbReference>
<dbReference type="InterPro" id="IPR005123">
    <property type="entry name" value="Oxoglu/Fe-dep_dioxygenase_dom"/>
</dbReference>
<evidence type="ECO:0000256" key="2">
    <source>
        <dbReference type="ARBA" id="ARBA00004496"/>
    </source>
</evidence>
<feature type="domain" description="Fe2OG dioxygenase" evidence="16">
    <location>
        <begin position="373"/>
        <end position="483"/>
    </location>
</feature>
<dbReference type="SUPFAM" id="SSF51197">
    <property type="entry name" value="Clavaminate synthase-like"/>
    <property type="match status" value="1"/>
</dbReference>
<dbReference type="GO" id="GO:0005634">
    <property type="term" value="C:nucleus"/>
    <property type="evidence" value="ECO:0007669"/>
    <property type="project" value="UniProtKB-SubCell"/>
</dbReference>
<dbReference type="InterPro" id="IPR004574">
    <property type="entry name" value="Alkb"/>
</dbReference>
<feature type="region of interest" description="Disordered" evidence="15">
    <location>
        <begin position="26"/>
        <end position="65"/>
    </location>
</feature>
<evidence type="ECO:0000313" key="17">
    <source>
        <dbReference type="EMBL" id="MBA4632490.1"/>
    </source>
</evidence>
<feature type="compositionally biased region" description="Basic and acidic residues" evidence="15">
    <location>
        <begin position="112"/>
        <end position="121"/>
    </location>
</feature>
<organism evidence="17">
    <name type="scientific">Opuntia streptacantha</name>
    <name type="common">Prickly pear cactus</name>
    <name type="synonym">Opuntia cardona</name>
    <dbReference type="NCBI Taxonomy" id="393608"/>
    <lineage>
        <taxon>Eukaryota</taxon>
        <taxon>Viridiplantae</taxon>
        <taxon>Streptophyta</taxon>
        <taxon>Embryophyta</taxon>
        <taxon>Tracheophyta</taxon>
        <taxon>Spermatophyta</taxon>
        <taxon>Magnoliopsida</taxon>
        <taxon>eudicotyledons</taxon>
        <taxon>Gunneridae</taxon>
        <taxon>Pentapetalae</taxon>
        <taxon>Caryophyllales</taxon>
        <taxon>Cactineae</taxon>
        <taxon>Cactaceae</taxon>
        <taxon>Opuntioideae</taxon>
        <taxon>Opuntia</taxon>
    </lineage>
</organism>
<feature type="region of interest" description="Disordered" evidence="15">
    <location>
        <begin position="79"/>
        <end position="145"/>
    </location>
</feature>
<dbReference type="GO" id="GO:0035513">
    <property type="term" value="P:oxidative RNA demethylation"/>
    <property type="evidence" value="ECO:0007669"/>
    <property type="project" value="TreeGrafter"/>
</dbReference>
<keyword evidence="5 14" id="KW-0479">Metal-binding</keyword>
<feature type="binding site" evidence="14">
    <location>
        <position position="451"/>
    </location>
    <ligand>
        <name>Fe cation</name>
        <dbReference type="ChEBI" id="CHEBI:24875"/>
        <note>catalytic</note>
    </ligand>
</feature>
<accession>A0A7C8Z3F3</accession>
<keyword evidence="7" id="KW-0223">Dioxygenase</keyword>
<evidence type="ECO:0000256" key="1">
    <source>
        <dbReference type="ARBA" id="ARBA00004123"/>
    </source>
</evidence>
<evidence type="ECO:0000256" key="10">
    <source>
        <dbReference type="ARBA" id="ARBA00023204"/>
    </source>
</evidence>
<keyword evidence="4" id="KW-0963">Cytoplasm</keyword>
<dbReference type="InterPro" id="IPR037151">
    <property type="entry name" value="AlkB-like_sf"/>
</dbReference>